<dbReference type="Proteomes" id="UP001501480">
    <property type="component" value="Unassembled WGS sequence"/>
</dbReference>
<keyword evidence="2" id="KW-1185">Reference proteome</keyword>
<evidence type="ECO:0000313" key="2">
    <source>
        <dbReference type="Proteomes" id="UP001501480"/>
    </source>
</evidence>
<sequence length="77" mass="7436">MTVGRGALAGQLVGADASLARGHLLRLLAIDVLAEAAVVADVGSGGVGVVLDGCAVNAYAVGHGNLLVSVSGLRRSG</sequence>
<dbReference type="EMBL" id="BAAAPY010000014">
    <property type="protein sequence ID" value="GAA2085046.1"/>
    <property type="molecule type" value="Genomic_DNA"/>
</dbReference>
<protein>
    <recommendedName>
        <fullName evidence="3">Dispersed gene family protein 1 (DGF-1)</fullName>
    </recommendedName>
</protein>
<proteinExistence type="predicted"/>
<accession>A0ABN2W715</accession>
<comment type="caution">
    <text evidence="1">The sequence shown here is derived from an EMBL/GenBank/DDBJ whole genome shotgun (WGS) entry which is preliminary data.</text>
</comment>
<organism evidence="1 2">
    <name type="scientific">Aeromicrobium halocynthiae</name>
    <dbReference type="NCBI Taxonomy" id="560557"/>
    <lineage>
        <taxon>Bacteria</taxon>
        <taxon>Bacillati</taxon>
        <taxon>Actinomycetota</taxon>
        <taxon>Actinomycetes</taxon>
        <taxon>Propionibacteriales</taxon>
        <taxon>Nocardioidaceae</taxon>
        <taxon>Aeromicrobium</taxon>
    </lineage>
</organism>
<reference evidence="1 2" key="1">
    <citation type="journal article" date="2019" name="Int. J. Syst. Evol. Microbiol.">
        <title>The Global Catalogue of Microorganisms (GCM) 10K type strain sequencing project: providing services to taxonomists for standard genome sequencing and annotation.</title>
        <authorList>
            <consortium name="The Broad Institute Genomics Platform"/>
            <consortium name="The Broad Institute Genome Sequencing Center for Infectious Disease"/>
            <person name="Wu L."/>
            <person name="Ma J."/>
        </authorList>
    </citation>
    <scope>NUCLEOTIDE SEQUENCE [LARGE SCALE GENOMIC DNA]</scope>
    <source>
        <strain evidence="1 2">JCM 15749</strain>
    </source>
</reference>
<evidence type="ECO:0008006" key="3">
    <source>
        <dbReference type="Google" id="ProtNLM"/>
    </source>
</evidence>
<name>A0ABN2W715_9ACTN</name>
<gene>
    <name evidence="1" type="ORF">GCM10009821_28160</name>
</gene>
<evidence type="ECO:0000313" key="1">
    <source>
        <dbReference type="EMBL" id="GAA2085046.1"/>
    </source>
</evidence>